<keyword evidence="1" id="KW-0808">Transferase</keyword>
<dbReference type="InterPro" id="IPR003329">
    <property type="entry name" value="Cytidylyl_trans"/>
</dbReference>
<dbReference type="InterPro" id="IPR029044">
    <property type="entry name" value="Nucleotide-diphossugar_trans"/>
</dbReference>
<evidence type="ECO:0000313" key="2">
    <source>
        <dbReference type="Proteomes" id="UP000199297"/>
    </source>
</evidence>
<dbReference type="InterPro" id="IPR050793">
    <property type="entry name" value="CMP-NeuNAc_synthase"/>
</dbReference>
<gene>
    <name evidence="1" type="ORF">SAMN05216262_101494</name>
</gene>
<dbReference type="Proteomes" id="UP000199297">
    <property type="component" value="Unassembled WGS sequence"/>
</dbReference>
<keyword evidence="2" id="KW-1185">Reference proteome</keyword>
<dbReference type="AlphaFoldDB" id="A0A1H7HGG7"/>
<sequence length="246" mass="27400">MAKCEKNNQQQQSAKILAIIPARAGSKRLPGKNSKLLYNKPLIQWTIEAAQGCVQLTDIVVSTDSVAIANIAADCGLPVPFMRPKVYAGDKSTAIDVIEHAIEFFAAQQKHYDYVLWLQPTSPLRTTEDINAAIATLMAKEADAVISVCPCDHSPLWSNTLDETASMDNFLSPFVKNNPRSQALPDYYRLNGAIYLAKTAQLLQEKSFFLTQNVFAYQMAKESSIDIDSRLDFTLAELLLTERLRR</sequence>
<keyword evidence="1" id="KW-0548">Nucleotidyltransferase</keyword>
<dbReference type="SUPFAM" id="SSF53448">
    <property type="entry name" value="Nucleotide-diphospho-sugar transferases"/>
    <property type="match status" value="1"/>
</dbReference>
<dbReference type="PANTHER" id="PTHR21485:SF6">
    <property type="entry name" value="N-ACYLNEURAMINATE CYTIDYLYLTRANSFERASE-RELATED"/>
    <property type="match status" value="1"/>
</dbReference>
<dbReference type="Pfam" id="PF02348">
    <property type="entry name" value="CTP_transf_3"/>
    <property type="match status" value="1"/>
</dbReference>
<dbReference type="GO" id="GO:0008781">
    <property type="term" value="F:N-acylneuraminate cytidylyltransferase activity"/>
    <property type="evidence" value="ECO:0007669"/>
    <property type="project" value="TreeGrafter"/>
</dbReference>
<reference evidence="2" key="1">
    <citation type="submission" date="2016-10" db="EMBL/GenBank/DDBJ databases">
        <authorList>
            <person name="Varghese N."/>
            <person name="Submissions S."/>
        </authorList>
    </citation>
    <scope>NUCLEOTIDE SEQUENCE [LARGE SCALE GENOMIC DNA]</scope>
    <source>
        <strain evidence="2">CGMCC 1.9127</strain>
    </source>
</reference>
<dbReference type="PANTHER" id="PTHR21485">
    <property type="entry name" value="HAD SUPERFAMILY MEMBERS CMAS AND KDSC"/>
    <property type="match status" value="1"/>
</dbReference>
<evidence type="ECO:0000313" key="1">
    <source>
        <dbReference type="EMBL" id="SEK49443.1"/>
    </source>
</evidence>
<dbReference type="RefSeq" id="WP_085282375.1">
    <property type="nucleotide sequence ID" value="NZ_FOBI01000001.1"/>
</dbReference>
<organism evidence="1 2">
    <name type="scientific">Colwellia chukchiensis</name>
    <dbReference type="NCBI Taxonomy" id="641665"/>
    <lineage>
        <taxon>Bacteria</taxon>
        <taxon>Pseudomonadati</taxon>
        <taxon>Pseudomonadota</taxon>
        <taxon>Gammaproteobacteria</taxon>
        <taxon>Alteromonadales</taxon>
        <taxon>Colwelliaceae</taxon>
        <taxon>Colwellia</taxon>
    </lineage>
</organism>
<dbReference type="Gene3D" id="3.90.550.10">
    <property type="entry name" value="Spore Coat Polysaccharide Biosynthesis Protein SpsA, Chain A"/>
    <property type="match status" value="1"/>
</dbReference>
<dbReference type="CDD" id="cd02513">
    <property type="entry name" value="CMP-NeuAc_Synthase"/>
    <property type="match status" value="1"/>
</dbReference>
<proteinExistence type="predicted"/>
<protein>
    <submittedName>
        <fullName evidence="1">N-acylneuraminate cytidylyltransferase</fullName>
    </submittedName>
</protein>
<accession>A0A1H7HGG7</accession>
<dbReference type="STRING" id="641665.GCA_002104455_00211"/>
<dbReference type="EMBL" id="FOBI01000001">
    <property type="protein sequence ID" value="SEK49443.1"/>
    <property type="molecule type" value="Genomic_DNA"/>
</dbReference>
<name>A0A1H7HGG7_9GAMM</name>
<dbReference type="OrthoDB" id="9805604at2"/>